<protein>
    <submittedName>
        <fullName evidence="2">Uncharacterized protein</fullName>
    </submittedName>
</protein>
<proteinExistence type="predicted"/>
<keyword evidence="1" id="KW-1133">Transmembrane helix</keyword>
<reference evidence="2" key="1">
    <citation type="submission" date="2020-05" db="EMBL/GenBank/DDBJ databases">
        <title>WGS assembly of Panicum virgatum.</title>
        <authorList>
            <person name="Lovell J.T."/>
            <person name="Jenkins J."/>
            <person name="Shu S."/>
            <person name="Juenger T.E."/>
            <person name="Schmutz J."/>
        </authorList>
    </citation>
    <scope>NUCLEOTIDE SEQUENCE</scope>
    <source>
        <strain evidence="2">AP13</strain>
    </source>
</reference>
<name>A0A8T0S8T6_PANVG</name>
<keyword evidence="1" id="KW-0812">Transmembrane</keyword>
<dbReference type="Proteomes" id="UP000823388">
    <property type="component" value="Chromosome 5N"/>
</dbReference>
<accession>A0A8T0S8T6</accession>
<comment type="caution">
    <text evidence="2">The sequence shown here is derived from an EMBL/GenBank/DDBJ whole genome shotgun (WGS) entry which is preliminary data.</text>
</comment>
<organism evidence="2 3">
    <name type="scientific">Panicum virgatum</name>
    <name type="common">Blackwell switchgrass</name>
    <dbReference type="NCBI Taxonomy" id="38727"/>
    <lineage>
        <taxon>Eukaryota</taxon>
        <taxon>Viridiplantae</taxon>
        <taxon>Streptophyta</taxon>
        <taxon>Embryophyta</taxon>
        <taxon>Tracheophyta</taxon>
        <taxon>Spermatophyta</taxon>
        <taxon>Magnoliopsida</taxon>
        <taxon>Liliopsida</taxon>
        <taxon>Poales</taxon>
        <taxon>Poaceae</taxon>
        <taxon>PACMAD clade</taxon>
        <taxon>Panicoideae</taxon>
        <taxon>Panicodae</taxon>
        <taxon>Paniceae</taxon>
        <taxon>Panicinae</taxon>
        <taxon>Panicum</taxon>
        <taxon>Panicum sect. Hiantes</taxon>
    </lineage>
</organism>
<dbReference type="AlphaFoldDB" id="A0A8T0S8T6"/>
<feature type="transmembrane region" description="Helical" evidence="1">
    <location>
        <begin position="21"/>
        <end position="46"/>
    </location>
</feature>
<sequence>MVIPPFCALLTILNIVTKYSALLPCLIIFTYHVACLVFVVLFNLLLNKYEDVAYGNVPTRPIADYYCLPMPDKRRSHLSDLERPEAQHHQG</sequence>
<evidence type="ECO:0000256" key="1">
    <source>
        <dbReference type="SAM" id="Phobius"/>
    </source>
</evidence>
<evidence type="ECO:0000313" key="2">
    <source>
        <dbReference type="EMBL" id="KAG2594540.1"/>
    </source>
</evidence>
<evidence type="ECO:0000313" key="3">
    <source>
        <dbReference type="Proteomes" id="UP000823388"/>
    </source>
</evidence>
<dbReference type="EMBL" id="CM029046">
    <property type="protein sequence ID" value="KAG2594540.1"/>
    <property type="molecule type" value="Genomic_DNA"/>
</dbReference>
<gene>
    <name evidence="2" type="ORF">PVAP13_5NG648601</name>
</gene>
<keyword evidence="3" id="KW-1185">Reference proteome</keyword>
<keyword evidence="1" id="KW-0472">Membrane</keyword>